<dbReference type="InterPro" id="IPR012902">
    <property type="entry name" value="N_methyl_site"/>
</dbReference>
<evidence type="ECO:0000256" key="1">
    <source>
        <dbReference type="SAM" id="Phobius"/>
    </source>
</evidence>
<protein>
    <recommendedName>
        <fullName evidence="3">Prepilin-type N-terminal cleavage/methylation domain-containing protein</fullName>
    </recommendedName>
</protein>
<sequence>MSTHATHPRPAYARRGFSIAELLVALMISSMLLTATLTALDASFKAYKATTESASSHVVARMVMHRLTTMIRTGEEFGPYPLNPITDPVLIPDPPELEFVTSRDEDTGEETVVRLERRDAPPGSAAPYQLWYIQTIMLDGEPVGAPEEYPLLTNVQSVRFTLYYDVGPRLQHATVDLTIFPDDLEDAAIAANLESASMRLVATISPRRVD</sequence>
<evidence type="ECO:0008006" key="3">
    <source>
        <dbReference type="Google" id="ProtNLM"/>
    </source>
</evidence>
<accession>A0A3B1DLS1</accession>
<keyword evidence="1" id="KW-0472">Membrane</keyword>
<dbReference type="AlphaFoldDB" id="A0A3B1DLS1"/>
<gene>
    <name evidence="2" type="ORF">MNBD_PLANCTO03-2067</name>
</gene>
<name>A0A3B1DLS1_9ZZZZ</name>
<keyword evidence="1" id="KW-1133">Transmembrane helix</keyword>
<dbReference type="NCBIfam" id="TIGR02532">
    <property type="entry name" value="IV_pilin_GFxxxE"/>
    <property type="match status" value="1"/>
</dbReference>
<dbReference type="Pfam" id="PF07963">
    <property type="entry name" value="N_methyl"/>
    <property type="match status" value="1"/>
</dbReference>
<evidence type="ECO:0000313" key="2">
    <source>
        <dbReference type="EMBL" id="VAX39881.1"/>
    </source>
</evidence>
<dbReference type="EMBL" id="UOGK01000299">
    <property type="protein sequence ID" value="VAX39881.1"/>
    <property type="molecule type" value="Genomic_DNA"/>
</dbReference>
<keyword evidence="1" id="KW-0812">Transmembrane</keyword>
<organism evidence="2">
    <name type="scientific">hydrothermal vent metagenome</name>
    <dbReference type="NCBI Taxonomy" id="652676"/>
    <lineage>
        <taxon>unclassified sequences</taxon>
        <taxon>metagenomes</taxon>
        <taxon>ecological metagenomes</taxon>
    </lineage>
</organism>
<proteinExistence type="predicted"/>
<feature type="transmembrane region" description="Helical" evidence="1">
    <location>
        <begin position="17"/>
        <end position="40"/>
    </location>
</feature>
<reference evidence="2" key="1">
    <citation type="submission" date="2018-06" db="EMBL/GenBank/DDBJ databases">
        <authorList>
            <person name="Zhirakovskaya E."/>
        </authorList>
    </citation>
    <scope>NUCLEOTIDE SEQUENCE</scope>
</reference>